<feature type="compositionally biased region" description="Polar residues" evidence="4">
    <location>
        <begin position="1825"/>
        <end position="1834"/>
    </location>
</feature>
<evidence type="ECO:0000256" key="1">
    <source>
        <dbReference type="ARBA" id="ARBA00022737"/>
    </source>
</evidence>
<name>A0A2T7PJ95_POMCA</name>
<feature type="repeat" description="ANK" evidence="3">
    <location>
        <begin position="494"/>
        <end position="526"/>
    </location>
</feature>
<dbReference type="SMART" id="SM00248">
    <property type="entry name" value="ANK"/>
    <property type="match status" value="31"/>
</dbReference>
<feature type="repeat" description="ANK" evidence="3">
    <location>
        <begin position="162"/>
        <end position="197"/>
    </location>
</feature>
<evidence type="ECO:0000256" key="4">
    <source>
        <dbReference type="SAM" id="MobiDB-lite"/>
    </source>
</evidence>
<keyword evidence="7" id="KW-1185">Reference proteome</keyword>
<dbReference type="PANTHER" id="PTHR24198">
    <property type="entry name" value="ANKYRIN REPEAT AND PROTEIN KINASE DOMAIN-CONTAINING PROTEIN"/>
    <property type="match status" value="1"/>
</dbReference>
<feature type="repeat" description="ANK" evidence="3">
    <location>
        <begin position="356"/>
        <end position="388"/>
    </location>
</feature>
<feature type="repeat" description="ANK" evidence="3">
    <location>
        <begin position="271"/>
        <end position="303"/>
    </location>
</feature>
<feature type="repeat" description="ANK" evidence="3">
    <location>
        <begin position="926"/>
        <end position="958"/>
    </location>
</feature>
<protein>
    <recommendedName>
        <fullName evidence="5">SOCS box domain-containing protein</fullName>
    </recommendedName>
</protein>
<gene>
    <name evidence="6" type="ORF">C0Q70_04759</name>
</gene>
<dbReference type="Pfam" id="PF12796">
    <property type="entry name" value="Ank_2"/>
    <property type="match status" value="6"/>
</dbReference>
<reference evidence="6 7" key="1">
    <citation type="submission" date="2018-04" db="EMBL/GenBank/DDBJ databases">
        <title>The genome of golden apple snail Pomacea canaliculata provides insight into stress tolerance and invasive adaptation.</title>
        <authorList>
            <person name="Liu C."/>
            <person name="Liu B."/>
            <person name="Ren Y."/>
            <person name="Zhang Y."/>
            <person name="Wang H."/>
            <person name="Li S."/>
            <person name="Jiang F."/>
            <person name="Yin L."/>
            <person name="Zhang G."/>
            <person name="Qian W."/>
            <person name="Fan W."/>
        </authorList>
    </citation>
    <scope>NUCLEOTIDE SEQUENCE [LARGE SCALE GENOMIC DNA]</scope>
    <source>
        <strain evidence="6">SZHN2017</strain>
        <tissue evidence="6">Muscle</tissue>
    </source>
</reference>
<dbReference type="PROSITE" id="PS50088">
    <property type="entry name" value="ANK_REPEAT"/>
    <property type="match status" value="16"/>
</dbReference>
<evidence type="ECO:0000259" key="5">
    <source>
        <dbReference type="PROSITE" id="PS50225"/>
    </source>
</evidence>
<dbReference type="Pfam" id="PF13637">
    <property type="entry name" value="Ank_4"/>
    <property type="match status" value="1"/>
</dbReference>
<feature type="repeat" description="ANK" evidence="3">
    <location>
        <begin position="198"/>
        <end position="230"/>
    </location>
</feature>
<feature type="repeat" description="ANK" evidence="3">
    <location>
        <begin position="1207"/>
        <end position="1236"/>
    </location>
</feature>
<dbReference type="Gene3D" id="1.25.40.20">
    <property type="entry name" value="Ankyrin repeat-containing domain"/>
    <property type="match status" value="8"/>
</dbReference>
<feature type="repeat" description="ANK" evidence="3">
    <location>
        <begin position="1067"/>
        <end position="1099"/>
    </location>
</feature>
<evidence type="ECO:0000313" key="6">
    <source>
        <dbReference type="EMBL" id="PVD33503.1"/>
    </source>
</evidence>
<feature type="domain" description="SOCS box" evidence="5">
    <location>
        <begin position="1765"/>
        <end position="1815"/>
    </location>
</feature>
<dbReference type="Pfam" id="PF07525">
    <property type="entry name" value="SOCS_box"/>
    <property type="match status" value="1"/>
</dbReference>
<feature type="repeat" description="ANK" evidence="3">
    <location>
        <begin position="568"/>
        <end position="600"/>
    </location>
</feature>
<dbReference type="STRING" id="400727.A0A2T7PJ95"/>
<dbReference type="SUPFAM" id="SSF48403">
    <property type="entry name" value="Ankyrin repeat"/>
    <property type="match status" value="6"/>
</dbReference>
<dbReference type="InterPro" id="IPR001496">
    <property type="entry name" value="SOCS_box"/>
</dbReference>
<evidence type="ECO:0000313" key="7">
    <source>
        <dbReference type="Proteomes" id="UP000245119"/>
    </source>
</evidence>
<proteinExistence type="predicted"/>
<dbReference type="PANTHER" id="PTHR24198:SF165">
    <property type="entry name" value="ANKYRIN REPEAT-CONTAINING PROTEIN-RELATED"/>
    <property type="match status" value="1"/>
</dbReference>
<dbReference type="PROSITE" id="PS50297">
    <property type="entry name" value="ANK_REP_REGION"/>
    <property type="match status" value="10"/>
</dbReference>
<feature type="repeat" description="ANK" evidence="3">
    <location>
        <begin position="1140"/>
        <end position="1172"/>
    </location>
</feature>
<keyword evidence="2 3" id="KW-0040">ANK repeat</keyword>
<dbReference type="PROSITE" id="PS50225">
    <property type="entry name" value="SOCS"/>
    <property type="match status" value="1"/>
</dbReference>
<sequence length="1891" mass="212223">MIAECYDVTRCDIEQSCLLHRLAAAPEVSLSLARDVITKILKHEVDINMVDTSGDTAVVVAARCDNTKMVMELLSRQAALPPDVTHVCSFLQTLTNNWKPQETPYMHALVVKLLWDRLQDTALHSCHKQLHHTLVRLAVTFHTSLVREMFVTEQQVNSVDSEGMAVLHRVAMFDSDDHIRVVLFLIIKGADVNLQNTTGDTPLHVAVKHKNWTMMEVLLHRQAYSNVVNCDQRSVLHIVASHTDPNDFPKLDKILPLLIRNNNDINKEDGEGNTALHLAALAGNMGFVKTLLDNGARADGVDKEQKTVSQRVSDINKKSLTGDAPIHLAAKCNNWGIVRLLLREDLGADYTCRDRNGDTLLHLAARKDHWEIVQHLIQSGLPADTPDSEGFVILHRAAASTRDSMSQYVFQYLLKHDPDLNKRTNSGDTVIHLAAKHERWETVVTLMEHGANPFDCDSEGTSVLDRVVKGSCSPDQESSILKMAIQRNKALVLANNTLVFEAANSGKWDVVQYLVDQGVNIHQLDSQGLSLLHIIAKREQSLCQDQSINKLVKVLLDNGMSMEDRYPNDNTPLKLAAKSNNWGLVEYLLLQGATVQSPDSEGVFVLQRLAMYSEYNDSHRQLLQLLIKAGADVNVRHPSGDSLLHLSARVNNWSFVSHIVQERSNYDLDELDSDGFNILHRLAQFDRGAEWVEKGLIKEFKLDATCGNGDTCLLLAAKQEKWVFITCILKHILNKSSQPCNNDLHRFRLDTSSERIHHTITSLGIQNVQDCLPMLDKRDERGYTVWHYAAMKKQWDIIRELTECGVNTEHVDDEGLNILQKMASDCEYSVRGKECLTTFLKEKGFDFTIKDDFGNTLLQLAAKNNNLQMVTLLLNHVDDVRVKDSDELPVLHRVVPMISKSISSECEKVVTRLIKSGAEVEEPSWDDNTPLHVAGKCNSRSLVSLLLTHGAQAEDTEDSEEEFSQDSEESFSQEYEYEYICLARIVLEKGGKCDILSRRGETICEIAARNENWDIMKCLLTRGTPPLRVHNTSLLHCLAASYDGDNQINVCDLLMEKGLSAETEDHDGNTVLHLAAKAGNWDLVKHLLQKGATCRTLDSNGFSVLHRFVSDMNIYADSRRLDVLDMILSSNVDVNAEDPRGNTAIQTAAKRQLLDIVDRLIDTVENFNTKDSDGFTLLLRLSQTPDNLSLCQHLVQEGADINACSTDGDSVLTLAVKNDNWSVVELLLNKGAHVHVHILQNLYAIHRLIRCRKFTSDFDDLQIMELFINKGVSKDMPDFCRKTPAELALTHKKWKLLTFLLRCGACLNNSPTKRLLVFHELAKCMSASTHSTDITRLLISRGLDINLQNSAGDTPVHVAADNDNYDTVTTFVENGADTNTLDRKGKSLLYKIIHKLIWEPIVTPESGIQFILHWTSELSQPDLAMFYQALFNPNLENLERTELVPKSLVKLIKTLKEFGADFNWRGPENKTVFQMAVDRERWEVVRVLLETGAEYSLSKQEKQSTMNSLHNLKWNDVSENKVKSFIEYITNDLSDTDNSFQDNRRSADLQTVLQKCVECSNWRMATVLVECRGERCGMNTQESLLGKMMSRYSQNEHAEWTSFLDLLISEGLDINSKLQNGSGVLFHDETIKSLTSDEKGFANSLFYALMERGADPLVENSAGQTLLREVVCFGGQRTLNALKKLLPFGVTTHQPRFTEAMLQSQSGSTAQTASPTEKMIEDKNIFVLKMLIESGSSSNAELFRLNTEYQVKLAGQADTDDNIRELLEVLNMAASQPRSLQSLCRLTVSHCLGCGPGRTEKLNSLNIPPVLRDLVLFRDHFTDSLSESNSNSIEPKNISIDGSSSDDGSDELTNSNYCSSESDHSEGNPITALRMLRDLMHIKAKSNMMLL</sequence>
<dbReference type="CDD" id="cd03716">
    <property type="entry name" value="SOCS_ASB_like"/>
    <property type="match status" value="1"/>
</dbReference>
<dbReference type="SMART" id="SM00969">
    <property type="entry name" value="SOCS_box"/>
    <property type="match status" value="1"/>
</dbReference>
<feature type="repeat" description="ANK" evidence="3">
    <location>
        <begin position="1468"/>
        <end position="1500"/>
    </location>
</feature>
<feature type="region of interest" description="Disordered" evidence="4">
    <location>
        <begin position="1825"/>
        <end position="1866"/>
    </location>
</feature>
<dbReference type="OrthoDB" id="4772757at2759"/>
<feature type="repeat" description="ANK" evidence="3">
    <location>
        <begin position="853"/>
        <end position="885"/>
    </location>
</feature>
<dbReference type="PRINTS" id="PR01415">
    <property type="entry name" value="ANKYRIN"/>
</dbReference>
<dbReference type="EMBL" id="PZQS01000003">
    <property type="protein sequence ID" value="PVD33503.1"/>
    <property type="molecule type" value="Genomic_DNA"/>
</dbReference>
<keyword evidence="1" id="KW-0677">Repeat</keyword>
<evidence type="ECO:0000256" key="3">
    <source>
        <dbReference type="PROSITE-ProRule" id="PRU00023"/>
    </source>
</evidence>
<feature type="repeat" description="ANK" evidence="3">
    <location>
        <begin position="1351"/>
        <end position="1383"/>
    </location>
</feature>
<dbReference type="InterPro" id="IPR002110">
    <property type="entry name" value="Ankyrin_rpt"/>
</dbReference>
<evidence type="ECO:0000256" key="2">
    <source>
        <dbReference type="ARBA" id="ARBA00023043"/>
    </source>
</evidence>
<comment type="caution">
    <text evidence="6">The sequence shown here is derived from an EMBL/GenBank/DDBJ whole genome shotgun (WGS) entry which is preliminary data.</text>
</comment>
<dbReference type="Pfam" id="PF00023">
    <property type="entry name" value="Ank"/>
    <property type="match status" value="3"/>
</dbReference>
<dbReference type="Proteomes" id="UP000245119">
    <property type="component" value="Linkage Group LG3"/>
</dbReference>
<dbReference type="InterPro" id="IPR036770">
    <property type="entry name" value="Ankyrin_rpt-contain_sf"/>
</dbReference>
<accession>A0A2T7PJ95</accession>
<feature type="repeat" description="ANK" evidence="3">
    <location>
        <begin position="321"/>
        <end position="353"/>
    </location>
</feature>
<feature type="repeat" description="ANK" evidence="3">
    <location>
        <begin position="426"/>
        <end position="458"/>
    </location>
</feature>
<organism evidence="6 7">
    <name type="scientific">Pomacea canaliculata</name>
    <name type="common">Golden apple snail</name>
    <dbReference type="NCBI Taxonomy" id="400727"/>
    <lineage>
        <taxon>Eukaryota</taxon>
        <taxon>Metazoa</taxon>
        <taxon>Spiralia</taxon>
        <taxon>Lophotrochozoa</taxon>
        <taxon>Mollusca</taxon>
        <taxon>Gastropoda</taxon>
        <taxon>Caenogastropoda</taxon>
        <taxon>Architaenioglossa</taxon>
        <taxon>Ampullarioidea</taxon>
        <taxon>Ampullariidae</taxon>
        <taxon>Pomacea</taxon>
    </lineage>
</organism>
<feature type="repeat" description="ANK" evidence="3">
    <location>
        <begin position="781"/>
        <end position="813"/>
    </location>
</feature>
<feature type="compositionally biased region" description="Polar residues" evidence="4">
    <location>
        <begin position="1851"/>
        <end position="1860"/>
    </location>
</feature>